<dbReference type="InterPro" id="IPR015915">
    <property type="entry name" value="Kelch-typ_b-propeller"/>
</dbReference>
<protein>
    <submittedName>
        <fullName evidence="1">Uncharacterized protein</fullName>
    </submittedName>
</protein>
<evidence type="ECO:0000313" key="1">
    <source>
        <dbReference type="Ensembl" id="ENSCSAVP00000008463.1"/>
    </source>
</evidence>
<dbReference type="OMA" id="NFKKDEW"/>
<reference evidence="1" key="2">
    <citation type="submission" date="2025-08" db="UniProtKB">
        <authorList>
            <consortium name="Ensembl"/>
        </authorList>
    </citation>
    <scope>IDENTIFICATION</scope>
</reference>
<keyword evidence="2" id="KW-1185">Reference proteome</keyword>
<dbReference type="Gene3D" id="2.120.10.80">
    <property type="entry name" value="Kelch-type beta propeller"/>
    <property type="match status" value="1"/>
</dbReference>
<sequence>MNIATGVWTKLTTDVPYPLGETSACLLNKNIAVYGSLSPGRIAMFTPAKNKWQQLIKVTEQGLISGPGLLLLV</sequence>
<name>H2YT03_CIOSA</name>
<dbReference type="Proteomes" id="UP000007875">
    <property type="component" value="Unassembled WGS sequence"/>
</dbReference>
<evidence type="ECO:0000313" key="2">
    <source>
        <dbReference type="Proteomes" id="UP000007875"/>
    </source>
</evidence>
<organism evidence="1 2">
    <name type="scientific">Ciona savignyi</name>
    <name type="common">Pacific transparent sea squirt</name>
    <dbReference type="NCBI Taxonomy" id="51511"/>
    <lineage>
        <taxon>Eukaryota</taxon>
        <taxon>Metazoa</taxon>
        <taxon>Chordata</taxon>
        <taxon>Tunicata</taxon>
        <taxon>Ascidiacea</taxon>
        <taxon>Phlebobranchia</taxon>
        <taxon>Cionidae</taxon>
        <taxon>Ciona</taxon>
    </lineage>
</organism>
<dbReference type="HOGENOM" id="CLU_2721493_0_0_1"/>
<accession>H2YT03</accession>
<dbReference type="InterPro" id="IPR011043">
    <property type="entry name" value="Gal_Oxase/kelch_b-propeller"/>
</dbReference>
<dbReference type="SUPFAM" id="SSF50965">
    <property type="entry name" value="Galactose oxidase, central domain"/>
    <property type="match status" value="1"/>
</dbReference>
<dbReference type="GeneTree" id="ENSGT00940000171170"/>
<dbReference type="AlphaFoldDB" id="H2YT03"/>
<reference evidence="2" key="1">
    <citation type="submission" date="2003-08" db="EMBL/GenBank/DDBJ databases">
        <authorList>
            <person name="Birren B."/>
            <person name="Nusbaum C."/>
            <person name="Abebe A."/>
            <person name="Abouelleil A."/>
            <person name="Adekoya E."/>
            <person name="Ait-zahra M."/>
            <person name="Allen N."/>
            <person name="Allen T."/>
            <person name="An P."/>
            <person name="Anderson M."/>
            <person name="Anderson S."/>
            <person name="Arachchi H."/>
            <person name="Armbruster J."/>
            <person name="Bachantsang P."/>
            <person name="Baldwin J."/>
            <person name="Barry A."/>
            <person name="Bayul T."/>
            <person name="Blitshsteyn B."/>
            <person name="Bloom T."/>
            <person name="Blye J."/>
            <person name="Boguslavskiy L."/>
            <person name="Borowsky M."/>
            <person name="Boukhgalter B."/>
            <person name="Brunache A."/>
            <person name="Butler J."/>
            <person name="Calixte N."/>
            <person name="Calvo S."/>
            <person name="Camarata J."/>
            <person name="Campo K."/>
            <person name="Chang J."/>
            <person name="Cheshatsang Y."/>
            <person name="Citroen M."/>
            <person name="Collymore A."/>
            <person name="Considine T."/>
            <person name="Cook A."/>
            <person name="Cooke P."/>
            <person name="Corum B."/>
            <person name="Cuomo C."/>
            <person name="David R."/>
            <person name="Dawoe T."/>
            <person name="Degray S."/>
            <person name="Dodge S."/>
            <person name="Dooley K."/>
            <person name="Dorje P."/>
            <person name="Dorjee K."/>
            <person name="Dorris L."/>
            <person name="Duffey N."/>
            <person name="Dupes A."/>
            <person name="Elkins T."/>
            <person name="Engels R."/>
            <person name="Erickson J."/>
            <person name="Farina A."/>
            <person name="Faro S."/>
            <person name="Ferreira P."/>
            <person name="Fischer H."/>
            <person name="Fitzgerald M."/>
            <person name="Foley K."/>
            <person name="Gage D."/>
            <person name="Galagan J."/>
            <person name="Gearin G."/>
            <person name="Gnerre S."/>
            <person name="Gnirke A."/>
            <person name="Goyette A."/>
            <person name="Graham J."/>
            <person name="Grandbois E."/>
            <person name="Gyaltsen K."/>
            <person name="Hafez N."/>
            <person name="Hagopian D."/>
            <person name="Hagos B."/>
            <person name="Hall J."/>
            <person name="Hatcher B."/>
            <person name="Heller A."/>
            <person name="Higgins H."/>
            <person name="Honan T."/>
            <person name="Horn A."/>
            <person name="Houde N."/>
            <person name="Hughes L."/>
            <person name="Hulme W."/>
            <person name="Husby E."/>
            <person name="Iliev I."/>
            <person name="Jaffe D."/>
            <person name="Jones C."/>
            <person name="Kamal M."/>
            <person name="Kamat A."/>
            <person name="Kamvysselis M."/>
            <person name="Karlsson E."/>
            <person name="Kells C."/>
            <person name="Kieu A."/>
            <person name="Kisner P."/>
            <person name="Kodira C."/>
            <person name="Kulbokas E."/>
            <person name="Labutti K."/>
            <person name="Lama D."/>
            <person name="Landers T."/>
            <person name="Leger J."/>
            <person name="Levine S."/>
            <person name="Lewis D."/>
            <person name="Lewis T."/>
            <person name="Lindblad-toh K."/>
            <person name="Liu X."/>
            <person name="Lokyitsang T."/>
            <person name="Lokyitsang Y."/>
            <person name="Lucien O."/>
            <person name="Lui A."/>
            <person name="Ma L.J."/>
            <person name="Mabbitt R."/>
            <person name="Macdonald J."/>
            <person name="Maclean C."/>
            <person name="Major J."/>
            <person name="Manning J."/>
            <person name="Marabella R."/>
            <person name="Maru K."/>
            <person name="Matthews C."/>
            <person name="Mauceli E."/>
            <person name="Mccarthy M."/>
            <person name="Mcdonough S."/>
            <person name="Mcghee T."/>
            <person name="Meldrim J."/>
            <person name="Meneus L."/>
            <person name="Mesirov J."/>
            <person name="Mihalev A."/>
            <person name="Mihova T."/>
            <person name="Mikkelsen T."/>
            <person name="Mlenga V."/>
            <person name="Moru K."/>
            <person name="Mozes J."/>
            <person name="Mulrain L."/>
            <person name="Munson G."/>
            <person name="Naylor J."/>
            <person name="Newes C."/>
            <person name="Nguyen C."/>
            <person name="Nguyen N."/>
            <person name="Nguyen T."/>
            <person name="Nicol R."/>
            <person name="Nielsen C."/>
            <person name="Nizzari M."/>
            <person name="Norbu C."/>
            <person name="Norbu N."/>
            <person name="O'donnell P."/>
            <person name="Okoawo O."/>
            <person name="O'leary S."/>
            <person name="Omotosho B."/>
            <person name="O'neill K."/>
            <person name="Osman S."/>
            <person name="Parker S."/>
            <person name="Perrin D."/>
            <person name="Phunkhang P."/>
            <person name="Piqani B."/>
            <person name="Purcell S."/>
            <person name="Rachupka T."/>
            <person name="Ramasamy U."/>
            <person name="Rameau R."/>
            <person name="Ray V."/>
            <person name="Raymond C."/>
            <person name="Retta R."/>
            <person name="Richardson S."/>
            <person name="Rise C."/>
            <person name="Rodriguez J."/>
            <person name="Rogers J."/>
            <person name="Rogov P."/>
            <person name="Rutman M."/>
            <person name="Schupbach R."/>
            <person name="Seaman C."/>
            <person name="Settipalli S."/>
            <person name="Sharpe T."/>
            <person name="Sheridan J."/>
            <person name="Sherpa N."/>
            <person name="Shi J."/>
            <person name="Smirnov S."/>
            <person name="Smith C."/>
            <person name="Sougnez C."/>
            <person name="Spencer B."/>
            <person name="Stalker J."/>
            <person name="Stange-thomann N."/>
            <person name="Stavropoulos S."/>
            <person name="Stetson K."/>
            <person name="Stone C."/>
            <person name="Stone S."/>
            <person name="Stubbs M."/>
            <person name="Talamas J."/>
            <person name="Tchuinga P."/>
            <person name="Tenzing P."/>
            <person name="Tesfaye S."/>
            <person name="Theodore J."/>
            <person name="Thoulutsang Y."/>
            <person name="Topham K."/>
            <person name="Towey S."/>
            <person name="Tsamla T."/>
            <person name="Tsomo N."/>
            <person name="Vallee D."/>
            <person name="Vassiliev H."/>
            <person name="Venkataraman V."/>
            <person name="Vinson J."/>
            <person name="Vo A."/>
            <person name="Wade C."/>
            <person name="Wang S."/>
            <person name="Wangchuk T."/>
            <person name="Wangdi T."/>
            <person name="Whittaker C."/>
            <person name="Wilkinson J."/>
            <person name="Wu Y."/>
            <person name="Wyman D."/>
            <person name="Yadav S."/>
            <person name="Yang S."/>
            <person name="Yang X."/>
            <person name="Yeager S."/>
            <person name="Yee E."/>
            <person name="Young G."/>
            <person name="Zainoun J."/>
            <person name="Zembeck L."/>
            <person name="Zimmer A."/>
            <person name="Zody M."/>
            <person name="Lander E."/>
        </authorList>
    </citation>
    <scope>NUCLEOTIDE SEQUENCE [LARGE SCALE GENOMIC DNA]</scope>
</reference>
<reference evidence="1" key="3">
    <citation type="submission" date="2025-09" db="UniProtKB">
        <authorList>
            <consortium name="Ensembl"/>
        </authorList>
    </citation>
    <scope>IDENTIFICATION</scope>
</reference>
<dbReference type="Ensembl" id="ENSCSAVT00000008572.1">
    <property type="protein sequence ID" value="ENSCSAVP00000008463.1"/>
    <property type="gene ID" value="ENSCSAVG00000005023.1"/>
</dbReference>
<proteinExistence type="predicted"/>
<dbReference type="InParanoid" id="H2YT03"/>